<dbReference type="InterPro" id="IPR036699">
    <property type="entry name" value="YehR-like_sf"/>
</dbReference>
<dbReference type="Gene3D" id="3.30.1830.10">
    <property type="entry name" value="YehR-like"/>
    <property type="match status" value="1"/>
</dbReference>
<dbReference type="RefSeq" id="WP_000844335.1">
    <property type="nucleotide sequence ID" value="NZ_JAKUVW010000004.1"/>
</dbReference>
<dbReference type="PROSITE" id="PS51257">
    <property type="entry name" value="PROKAR_LIPOPROTEIN"/>
    <property type="match status" value="1"/>
</dbReference>
<dbReference type="AlphaFoldDB" id="A0A081R2F0"/>
<evidence type="ECO:0000313" key="3">
    <source>
        <dbReference type="EMBL" id="KEQ49373.1"/>
    </source>
</evidence>
<organism evidence="3 5">
    <name type="scientific">Streptococcus oralis</name>
    <dbReference type="NCBI Taxonomy" id="1303"/>
    <lineage>
        <taxon>Bacteria</taxon>
        <taxon>Bacillati</taxon>
        <taxon>Bacillota</taxon>
        <taxon>Bacilli</taxon>
        <taxon>Lactobacillales</taxon>
        <taxon>Streptococcaceae</taxon>
        <taxon>Streptococcus</taxon>
    </lineage>
</organism>
<reference evidence="3 5" key="1">
    <citation type="submission" date="2014-05" db="EMBL/GenBank/DDBJ databases">
        <authorList>
            <person name="Daugherty S.C."/>
            <person name="Tallon L.J."/>
            <person name="Sadzewicz L."/>
            <person name="Kilian M."/>
            <person name="Tettelin H."/>
        </authorList>
    </citation>
    <scope>NUCLEOTIDE SEQUENCE [LARGE SCALE GENOMIC DNA]</scope>
    <source>
        <strain evidence="3 5">SK143</strain>
    </source>
</reference>
<dbReference type="SUPFAM" id="SSF160704">
    <property type="entry name" value="YehR-like"/>
    <property type="match status" value="1"/>
</dbReference>
<protein>
    <submittedName>
        <fullName evidence="4">YehR family protein</fullName>
    </submittedName>
</protein>
<evidence type="ECO:0000313" key="4">
    <source>
        <dbReference type="EMBL" id="MCY7060336.1"/>
    </source>
</evidence>
<dbReference type="EMBL" id="JPGB01000006">
    <property type="protein sequence ID" value="KEQ49373.1"/>
    <property type="molecule type" value="Genomic_DNA"/>
</dbReference>
<evidence type="ECO:0000313" key="5">
    <source>
        <dbReference type="Proteomes" id="UP000028098"/>
    </source>
</evidence>
<dbReference type="Proteomes" id="UP001207177">
    <property type="component" value="Unassembled WGS sequence"/>
</dbReference>
<sequence>MKSYFKVSLALVASLVLLLGCSKQASTTASSTKEDTTTQSSESKQSTEQSSEKKETAKTHTFVNKSNSGITSTLVYTVEGDNVIKQTAQNVADPEILNATPEDVKSFIEEKYKGYNGLKGVKQTIEIKDGKVVQDLEVDFSVASISELRKALPEEYSGIGNRVSFSNSKKALEKMGFTEKTN</sequence>
<dbReference type="InterPro" id="IPR009736">
    <property type="entry name" value="DUF1307"/>
</dbReference>
<feature type="chain" id="PRO_5001762957" evidence="2">
    <location>
        <begin position="26"/>
        <end position="182"/>
    </location>
</feature>
<reference evidence="4" key="2">
    <citation type="journal article" date="2022" name="Med Res Arch">
        <title>Genomic identification of streptococcal strains and relation to clinical characteristics. A substudy to The Partial Oral Treatment of Endocarditis (POET) Trial.</title>
        <authorList>
            <person name="Christensen J."/>
            <person name="Jensen C."/>
            <person name="Dargis R."/>
            <person name="Nielsen X."/>
            <person name="Pries- Heje M."/>
            <person name="Wiingaard C."/>
            <person name="Ihlemann N."/>
            <person name="Gill S."/>
            <person name="Bruun N."/>
            <person name="Elming H."/>
            <person name="Povlsen J."/>
            <person name="Madsen T."/>
            <person name="Jensen K."/>
            <person name="Fuursted K."/>
            <person name="Ostergaard L."/>
            <person name="Christiansen U."/>
            <person name="Rosenvinge F."/>
            <person name="Helweg-Larsen J."/>
            <person name="Fosbol E."/>
            <person name="Kober L."/>
            <person name="Torp-Pedersen C."/>
            <person name="Tonder N."/>
            <person name="Moser C."/>
            <person name="Iversen K."/>
            <person name="Bundgaard H."/>
        </authorList>
    </citation>
    <scope>NUCLEOTIDE SEQUENCE</scope>
    <source>
        <strain evidence="4">K16259064</strain>
    </source>
</reference>
<name>A0A081R2F0_STROR</name>
<evidence type="ECO:0000256" key="1">
    <source>
        <dbReference type="SAM" id="MobiDB-lite"/>
    </source>
</evidence>
<evidence type="ECO:0000256" key="2">
    <source>
        <dbReference type="SAM" id="SignalP"/>
    </source>
</evidence>
<comment type="caution">
    <text evidence="3">The sequence shown here is derived from an EMBL/GenBank/DDBJ whole genome shotgun (WGS) entry which is preliminary data.</text>
</comment>
<feature type="signal peptide" evidence="2">
    <location>
        <begin position="1"/>
        <end position="25"/>
    </location>
</feature>
<reference evidence="4" key="3">
    <citation type="submission" date="2022-02" db="EMBL/GenBank/DDBJ databases">
        <authorList>
            <person name="Christensen J.J.E."/>
            <person name="Jensen C.S."/>
            <person name="Nielsen X.C."/>
            <person name="Dargis R."/>
        </authorList>
    </citation>
    <scope>NUCLEOTIDE SEQUENCE</scope>
    <source>
        <strain evidence="4">K16259064</strain>
    </source>
</reference>
<dbReference type="PATRIC" id="fig|1303.44.peg.1247"/>
<feature type="compositionally biased region" description="Low complexity" evidence="1">
    <location>
        <begin position="25"/>
        <end position="49"/>
    </location>
</feature>
<dbReference type="EMBL" id="JAKUVW010000004">
    <property type="protein sequence ID" value="MCY7060336.1"/>
    <property type="molecule type" value="Genomic_DNA"/>
</dbReference>
<dbReference type="Pfam" id="PF06998">
    <property type="entry name" value="DUF1307"/>
    <property type="match status" value="1"/>
</dbReference>
<accession>A0A081R2F0</accession>
<keyword evidence="2" id="KW-0732">Signal</keyword>
<feature type="region of interest" description="Disordered" evidence="1">
    <location>
        <begin position="25"/>
        <end position="62"/>
    </location>
</feature>
<dbReference type="Proteomes" id="UP000028098">
    <property type="component" value="Unassembled WGS sequence"/>
</dbReference>
<proteinExistence type="predicted"/>
<gene>
    <name evidence="4" type="ORF">MK395_05920</name>
    <name evidence="3" type="ORF">SK143_1315</name>
</gene>